<dbReference type="EMBL" id="FYAK01000011">
    <property type="protein sequence ID" value="SMY38166.1"/>
    <property type="molecule type" value="Genomic_DNA"/>
</dbReference>
<dbReference type="RefSeq" id="WP_087846195.1">
    <property type="nucleotide sequence ID" value="NZ_FYAK01000011.1"/>
</dbReference>
<keyword evidence="3" id="KW-1185">Reference proteome</keyword>
<dbReference type="AlphaFoldDB" id="A0A1Y6MNN6"/>
<dbReference type="SUPFAM" id="SSF53756">
    <property type="entry name" value="UDP-Glycosyltransferase/glycogen phosphorylase"/>
    <property type="match status" value="1"/>
</dbReference>
<evidence type="ECO:0000313" key="2">
    <source>
        <dbReference type="EMBL" id="SMY38166.1"/>
    </source>
</evidence>
<dbReference type="InterPro" id="IPR028098">
    <property type="entry name" value="Glyco_trans_4-like_N"/>
</dbReference>
<dbReference type="Proteomes" id="UP000195963">
    <property type="component" value="Unassembled WGS sequence"/>
</dbReference>
<reference evidence="3" key="1">
    <citation type="submission" date="2017-06" db="EMBL/GenBank/DDBJ databases">
        <authorList>
            <person name="Rodrigo-Torres L."/>
            <person name="Arahal R.D."/>
            <person name="Lucena T."/>
        </authorList>
    </citation>
    <scope>NUCLEOTIDE SEQUENCE [LARGE SCALE GENOMIC DNA]</scope>
    <source>
        <strain evidence="3">CECT 9190</strain>
    </source>
</reference>
<dbReference type="GO" id="GO:0016757">
    <property type="term" value="F:glycosyltransferase activity"/>
    <property type="evidence" value="ECO:0007669"/>
    <property type="project" value="UniProtKB-ARBA"/>
</dbReference>
<gene>
    <name evidence="2" type="ORF">PMAL9190_03399</name>
</gene>
<sequence length="409" mass="47262">MNKKIVLYLSYTGILEPLGQSQILAYLTRLSCSYRFILITFEKKDDFDNKIQVDKLKSLCYENNIIWKPRIYHKKPRLFATSWDLTNLIFDIYKLNNKYKFDFMHCRSYIPSIAAYLARKVIKLPFIFDMRALWLEEMVDDERLKKDSIIYKMLKFFERELFNDSAAIVSLTNAALPYILNQNPTLSKDKFSVIPTCVDLTRFKNDIKETNQDIIIGTMGTIISGWYYSDWLFQTLKLSEKVFKSSKVKLITKDDQCFLYGLAKEYSISEIEIKSSKPEDIQSNINDMTFAILYFTSGISKIGSAPTRMAEFLACGIPILGNEGVGDMANLIKKFNIGVVVKNNSEQDLITALNEMKSLLADPDCSRRCKQAALELFSADVGAKRYNKIYQRVSYEKNINVYQVFKDGC</sequence>
<organism evidence="2 3">
    <name type="scientific">Photobacterium malacitanum</name>
    <dbReference type="NCBI Taxonomy" id="2204294"/>
    <lineage>
        <taxon>Bacteria</taxon>
        <taxon>Pseudomonadati</taxon>
        <taxon>Pseudomonadota</taxon>
        <taxon>Gammaproteobacteria</taxon>
        <taxon>Vibrionales</taxon>
        <taxon>Vibrionaceae</taxon>
        <taxon>Photobacterium</taxon>
    </lineage>
</organism>
<evidence type="ECO:0000259" key="1">
    <source>
        <dbReference type="Pfam" id="PF13439"/>
    </source>
</evidence>
<protein>
    <recommendedName>
        <fullName evidence="1">Glycosyltransferase subfamily 4-like N-terminal domain-containing protein</fullName>
    </recommendedName>
</protein>
<dbReference type="Pfam" id="PF13439">
    <property type="entry name" value="Glyco_transf_4"/>
    <property type="match status" value="1"/>
</dbReference>
<name>A0A1Y6MNN6_9GAMM</name>
<proteinExistence type="predicted"/>
<dbReference type="Gene3D" id="3.40.50.2000">
    <property type="entry name" value="Glycogen Phosphorylase B"/>
    <property type="match status" value="2"/>
</dbReference>
<accession>A0A1Y6MNN6</accession>
<evidence type="ECO:0000313" key="3">
    <source>
        <dbReference type="Proteomes" id="UP000195963"/>
    </source>
</evidence>
<feature type="domain" description="Glycosyltransferase subfamily 4-like N-terminal" evidence="1">
    <location>
        <begin position="67"/>
        <end position="202"/>
    </location>
</feature>